<gene>
    <name evidence="1" type="ORF">WKI47_22215</name>
</gene>
<dbReference type="EMBL" id="JBBKAR010000056">
    <property type="protein sequence ID" value="MEJ8306634.1"/>
    <property type="molecule type" value="Genomic_DNA"/>
</dbReference>
<comment type="caution">
    <text evidence="1">The sequence shown here is derived from an EMBL/GenBank/DDBJ whole genome shotgun (WGS) entry which is preliminary data.</text>
</comment>
<evidence type="ECO:0000313" key="2">
    <source>
        <dbReference type="Proteomes" id="UP001380953"/>
    </source>
</evidence>
<name>A0ACC6PI42_9BACL</name>
<evidence type="ECO:0000313" key="1">
    <source>
        <dbReference type="EMBL" id="MEJ8306634.1"/>
    </source>
</evidence>
<keyword evidence="2" id="KW-1185">Reference proteome</keyword>
<proteinExistence type="predicted"/>
<accession>A0ACC6PI42</accession>
<organism evidence="1 2">
    <name type="scientific">Saccharibacillus sacchari</name>
    <dbReference type="NCBI Taxonomy" id="456493"/>
    <lineage>
        <taxon>Bacteria</taxon>
        <taxon>Bacillati</taxon>
        <taxon>Bacillota</taxon>
        <taxon>Bacilli</taxon>
        <taxon>Bacillales</taxon>
        <taxon>Paenibacillaceae</taxon>
        <taxon>Saccharibacillus</taxon>
    </lineage>
</organism>
<dbReference type="Proteomes" id="UP001380953">
    <property type="component" value="Unassembled WGS sequence"/>
</dbReference>
<protein>
    <submittedName>
        <fullName evidence="1">Uncharacterized protein</fullName>
    </submittedName>
</protein>
<sequence length="111" mass="12279">MTENKISTASLDGIEGIVFGLHDVGIDPEAIGAVVVSLRRMWQWSMQATKLLDRLEAQYVIPFTLDEPELPQRLLDAIESGRITLNKARAGAGLPPYDPPTTKIEFEGEEE</sequence>
<reference evidence="1" key="1">
    <citation type="submission" date="2024-03" db="EMBL/GenBank/DDBJ databases">
        <title>Whole genome sequecning of epiphytes from Marcgravia umbellata leaves.</title>
        <authorList>
            <person name="Kumar G."/>
            <person name="Savka M.A."/>
        </authorList>
    </citation>
    <scope>NUCLEOTIDE SEQUENCE</scope>
    <source>
        <strain evidence="1">RIT_BL5</strain>
    </source>
</reference>